<protein>
    <submittedName>
        <fullName evidence="2">Uncharacterized protein</fullName>
    </submittedName>
</protein>
<evidence type="ECO:0000313" key="1">
    <source>
        <dbReference type="EMBL" id="VFK25932.1"/>
    </source>
</evidence>
<dbReference type="EMBL" id="CAADFQ010000053">
    <property type="protein sequence ID" value="VFK33806.1"/>
    <property type="molecule type" value="Genomic_DNA"/>
</dbReference>
<dbReference type="EMBL" id="CAADGH010000054">
    <property type="protein sequence ID" value="VFK76394.1"/>
    <property type="molecule type" value="Genomic_DNA"/>
</dbReference>
<dbReference type="Gene3D" id="3.40.50.300">
    <property type="entry name" value="P-loop containing nucleotide triphosphate hydrolases"/>
    <property type="match status" value="1"/>
</dbReference>
<dbReference type="EMBL" id="CAADFO010000017">
    <property type="protein sequence ID" value="VFK25932.1"/>
    <property type="molecule type" value="Genomic_DNA"/>
</dbReference>
<evidence type="ECO:0000313" key="2">
    <source>
        <dbReference type="EMBL" id="VFK33806.1"/>
    </source>
</evidence>
<gene>
    <name evidence="1" type="ORF">BECKMB1821G_GA0114241_10173</name>
    <name evidence="3" type="ORF">BECKMB1821H_GA0114242_105429</name>
    <name evidence="2" type="ORF">BECKMB1821I_GA0114274_105329</name>
</gene>
<name>A0A450XX17_9GAMM</name>
<dbReference type="AlphaFoldDB" id="A0A450XX17"/>
<evidence type="ECO:0000313" key="3">
    <source>
        <dbReference type="EMBL" id="VFK76394.1"/>
    </source>
</evidence>
<reference evidence="2" key="1">
    <citation type="submission" date="2019-02" db="EMBL/GenBank/DDBJ databases">
        <authorList>
            <person name="Gruber-Vodicka R. H."/>
            <person name="Seah K. B. B."/>
        </authorList>
    </citation>
    <scope>NUCLEOTIDE SEQUENCE</scope>
    <source>
        <strain evidence="1">BECK_BZ197</strain>
        <strain evidence="3">BECK_BZ198</strain>
        <strain evidence="2">BECK_BZ199</strain>
    </source>
</reference>
<organism evidence="2">
    <name type="scientific">Candidatus Kentrum sp. MB</name>
    <dbReference type="NCBI Taxonomy" id="2138164"/>
    <lineage>
        <taxon>Bacteria</taxon>
        <taxon>Pseudomonadati</taxon>
        <taxon>Pseudomonadota</taxon>
        <taxon>Gammaproteobacteria</taxon>
        <taxon>Candidatus Kentrum</taxon>
    </lineage>
</organism>
<dbReference type="InterPro" id="IPR027417">
    <property type="entry name" value="P-loop_NTPase"/>
</dbReference>
<sequence>MSSDYFIVPTSLDYFCLQAINSLEKNIRRWHKEIDRFIEDNEFNKKSFSIANKPVFLGAIQQRYRPRSGKPAKSFEKWINHIRNAINNEFIPSLTKIGCVIDSEIMEEALRDTDLAPYDLAQIPDFNSLIAISQQLSKPVFALTDGEIKDIGKVFGDAETTMKNSRDNFRDIFTDLANRVIYLTS</sequence>
<accession>A0A450XX17</accession>
<proteinExistence type="predicted"/>